<dbReference type="EC" id="2.3.1.274" evidence="8 10"/>
<dbReference type="NCBIfam" id="TIGR00182">
    <property type="entry name" value="plsX"/>
    <property type="match status" value="1"/>
</dbReference>
<evidence type="ECO:0000256" key="8">
    <source>
        <dbReference type="ARBA" id="ARBA00024069"/>
    </source>
</evidence>
<evidence type="ECO:0000256" key="6">
    <source>
        <dbReference type="ARBA" id="ARBA00023209"/>
    </source>
</evidence>
<comment type="catalytic activity">
    <reaction evidence="1 10">
        <text>a fatty acyl-[ACP] + phosphate = an acyl phosphate + holo-[ACP]</text>
        <dbReference type="Rhea" id="RHEA:42292"/>
        <dbReference type="Rhea" id="RHEA-COMP:9685"/>
        <dbReference type="Rhea" id="RHEA-COMP:14125"/>
        <dbReference type="ChEBI" id="CHEBI:43474"/>
        <dbReference type="ChEBI" id="CHEBI:59918"/>
        <dbReference type="ChEBI" id="CHEBI:64479"/>
        <dbReference type="ChEBI" id="CHEBI:138651"/>
        <dbReference type="EC" id="2.3.1.274"/>
    </reaction>
</comment>
<evidence type="ECO:0000256" key="2">
    <source>
        <dbReference type="ARBA" id="ARBA00022490"/>
    </source>
</evidence>
<evidence type="ECO:0000256" key="7">
    <source>
        <dbReference type="ARBA" id="ARBA00023264"/>
    </source>
</evidence>
<evidence type="ECO:0000256" key="5">
    <source>
        <dbReference type="ARBA" id="ARBA00023098"/>
    </source>
</evidence>
<dbReference type="PANTHER" id="PTHR30100">
    <property type="entry name" value="FATTY ACID/PHOSPHOLIPID SYNTHESIS PROTEIN PLSX"/>
    <property type="match status" value="1"/>
</dbReference>
<dbReference type="Gene3D" id="3.40.718.10">
    <property type="entry name" value="Isopropylmalate Dehydrogenase"/>
    <property type="match status" value="1"/>
</dbReference>
<dbReference type="PANTHER" id="PTHR30100:SF1">
    <property type="entry name" value="PHOSPHATE ACYLTRANSFERASE"/>
    <property type="match status" value="1"/>
</dbReference>
<dbReference type="InterPro" id="IPR012281">
    <property type="entry name" value="Phospholipid_synth_PlsX-like"/>
</dbReference>
<dbReference type="HAMAP" id="MF_00019">
    <property type="entry name" value="PlsX"/>
    <property type="match status" value="1"/>
</dbReference>
<keyword evidence="3 10" id="KW-0444">Lipid biosynthesis</keyword>
<comment type="subunit">
    <text evidence="9 10">Homodimer. Probably interacts with PlsY.</text>
</comment>
<evidence type="ECO:0000256" key="3">
    <source>
        <dbReference type="ARBA" id="ARBA00022516"/>
    </source>
</evidence>
<organism evidence="11 12">
    <name type="scientific">Fructilactobacillus myrtifloralis</name>
    <dbReference type="NCBI Taxonomy" id="2940301"/>
    <lineage>
        <taxon>Bacteria</taxon>
        <taxon>Bacillati</taxon>
        <taxon>Bacillota</taxon>
        <taxon>Bacilli</taxon>
        <taxon>Lactobacillales</taxon>
        <taxon>Lactobacillaceae</taxon>
        <taxon>Fructilactobacillus</taxon>
    </lineage>
</organism>
<dbReference type="Proteomes" id="UP001056707">
    <property type="component" value="Chromosome"/>
</dbReference>
<comment type="pathway">
    <text evidence="10">Lipid metabolism; phospholipid metabolism.</text>
</comment>
<evidence type="ECO:0000256" key="10">
    <source>
        <dbReference type="HAMAP-Rule" id="MF_00019"/>
    </source>
</evidence>
<dbReference type="EMBL" id="CP097116">
    <property type="protein sequence ID" value="USS85300.1"/>
    <property type="molecule type" value="Genomic_DNA"/>
</dbReference>
<comment type="subcellular location">
    <subcellularLocation>
        <location evidence="10">Cytoplasm</location>
    </subcellularLocation>
    <text evidence="10">Associated with the membrane possibly through PlsY.</text>
</comment>
<dbReference type="GO" id="GO:0043811">
    <property type="term" value="F:phosphate:acyl-[acyl carrier protein] acyltransferase activity"/>
    <property type="evidence" value="ECO:0007669"/>
    <property type="project" value="UniProtKB-EC"/>
</dbReference>
<evidence type="ECO:0000313" key="11">
    <source>
        <dbReference type="EMBL" id="USS85300.1"/>
    </source>
</evidence>
<keyword evidence="7 10" id="KW-1208">Phospholipid metabolism</keyword>
<gene>
    <name evidence="10 11" type="primary">plsX</name>
    <name evidence="11" type="ORF">M3M35_01150</name>
</gene>
<evidence type="ECO:0000256" key="1">
    <source>
        <dbReference type="ARBA" id="ARBA00001232"/>
    </source>
</evidence>
<dbReference type="RefSeq" id="WP_252750195.1">
    <property type="nucleotide sequence ID" value="NZ_CP097116.1"/>
</dbReference>
<dbReference type="SUPFAM" id="SSF53659">
    <property type="entry name" value="Isocitrate/Isopropylmalate dehydrogenase-like"/>
    <property type="match status" value="1"/>
</dbReference>
<dbReference type="InterPro" id="IPR003664">
    <property type="entry name" value="FA_synthesis"/>
</dbReference>
<reference evidence="11" key="1">
    <citation type="submission" date="2022-05" db="EMBL/GenBank/DDBJ databases">
        <authorList>
            <person name="Oliphant S.A."/>
            <person name="Watson-Haigh N.S."/>
            <person name="Sumby K.M."/>
            <person name="Gardner J.M."/>
            <person name="Jiranek V."/>
        </authorList>
    </citation>
    <scope>NUCLEOTIDE SEQUENCE</scope>
    <source>
        <strain evidence="11">KI16_H9</strain>
    </source>
</reference>
<keyword evidence="11" id="KW-0012">Acyltransferase</keyword>
<keyword evidence="6 10" id="KW-0594">Phospholipid biosynthesis</keyword>
<keyword evidence="12" id="KW-1185">Reference proteome</keyword>
<comment type="similarity">
    <text evidence="10">Belongs to the PlsX family.</text>
</comment>
<evidence type="ECO:0000256" key="4">
    <source>
        <dbReference type="ARBA" id="ARBA00022679"/>
    </source>
</evidence>
<keyword evidence="5 10" id="KW-0443">Lipid metabolism</keyword>
<evidence type="ECO:0000313" key="12">
    <source>
        <dbReference type="Proteomes" id="UP001056707"/>
    </source>
</evidence>
<accession>A0ABY5BPW6</accession>
<dbReference type="PIRSF" id="PIRSF002465">
    <property type="entry name" value="Phsphlp_syn_PlsX"/>
    <property type="match status" value="1"/>
</dbReference>
<keyword evidence="2 10" id="KW-0963">Cytoplasm</keyword>
<evidence type="ECO:0000256" key="9">
    <source>
        <dbReference type="ARBA" id="ARBA00046608"/>
    </source>
</evidence>
<dbReference type="Pfam" id="PF02504">
    <property type="entry name" value="FA_synthesis"/>
    <property type="match status" value="1"/>
</dbReference>
<proteinExistence type="inferred from homology"/>
<protein>
    <recommendedName>
        <fullName evidence="8 10">Phosphate acyltransferase</fullName>
        <ecNumber evidence="8 10">2.3.1.274</ecNumber>
    </recommendedName>
    <alternativeName>
        <fullName evidence="10">Acyl-ACP phosphotransacylase</fullName>
    </alternativeName>
    <alternativeName>
        <fullName evidence="10">Acyl-[acyl-carrier-protein]--phosphate acyltransferase</fullName>
    </alternativeName>
    <alternativeName>
        <fullName evidence="10">Phosphate-acyl-ACP acyltransferase</fullName>
    </alternativeName>
</protein>
<sequence length="339" mass="36304">MIKIAIDAMGGDYAPQAIVEGVELARDASHNDVEYILFGDQRKIEPLVKSMQNLRIVHAPEVIEMDDEPVRAVKKKKQASLVLAARAVRAGEADLLLSAGNTGALMVAGLLIIGRMKGIERPGLIVTLPVIQNDQGFTMIDAGANADAKVENVIQYARLGKIYSQQVRNQANPRIGLINNGTEADKGDVAHRKMYEALSALGEAGELNFIGNVEARDLLNNVTDVAVTDGFTGNAALKGIEGSALTVVNMIKDSIKQGGLREKLGGLLLKPALKRIAKKMDYTRYGGSVLLGLKAPVIKTHGNSNAKTIFYALQNAEEVATSDLVAGIATQFHAKQQQD</sequence>
<keyword evidence="4 10" id="KW-0808">Transferase</keyword>
<name>A0ABY5BPW6_9LACO</name>
<comment type="function">
    <text evidence="10">Catalyzes the reversible formation of acyl-phosphate (acyl-PO(4)) from acyl-[acyl-carrier-protein] (acyl-ACP). This enzyme utilizes acyl-ACP as fatty acyl donor, but not acyl-CoA.</text>
</comment>